<feature type="domain" description="AraC effector-binding" evidence="1">
    <location>
        <begin position="1"/>
        <end position="153"/>
    </location>
</feature>
<dbReference type="Pfam" id="PF14526">
    <property type="entry name" value="Cass2"/>
    <property type="match status" value="1"/>
</dbReference>
<name>A0A4Z0R5Y5_9FIRM</name>
<dbReference type="EMBL" id="SPQQ01000003">
    <property type="protein sequence ID" value="TGE38442.1"/>
    <property type="molecule type" value="Genomic_DNA"/>
</dbReference>
<reference evidence="2 3" key="1">
    <citation type="submission" date="2019-03" db="EMBL/GenBank/DDBJ databases">
        <title>Draft Genome Sequence of Desulfosporosinus fructosivorans Strain 63.6F, Isolated from Marine Sediment in the Baltic Sea.</title>
        <authorList>
            <person name="Hausmann B."/>
            <person name="Vandieken V."/>
            <person name="Pjevac P."/>
            <person name="Schreck K."/>
            <person name="Herbold C.W."/>
            <person name="Loy A."/>
        </authorList>
    </citation>
    <scope>NUCLEOTIDE SEQUENCE [LARGE SCALE GENOMIC DNA]</scope>
    <source>
        <strain evidence="2 3">63.6F</strain>
    </source>
</reference>
<dbReference type="InterPro" id="IPR010499">
    <property type="entry name" value="AraC_E-bd"/>
</dbReference>
<dbReference type="PANTHER" id="PTHR36444:SF2">
    <property type="entry name" value="TRANSCRIPTIONAL REGULATOR PROTEIN YOBU-RELATED"/>
    <property type="match status" value="1"/>
</dbReference>
<evidence type="ECO:0000313" key="3">
    <source>
        <dbReference type="Proteomes" id="UP000298460"/>
    </source>
</evidence>
<dbReference type="Proteomes" id="UP000298460">
    <property type="component" value="Unassembled WGS sequence"/>
</dbReference>
<dbReference type="RefSeq" id="WP_135546494.1">
    <property type="nucleotide sequence ID" value="NZ_SPQQ01000003.1"/>
</dbReference>
<protein>
    <submittedName>
        <fullName evidence="2">AraC family transcriptional regulator</fullName>
    </submittedName>
</protein>
<evidence type="ECO:0000259" key="1">
    <source>
        <dbReference type="SMART" id="SM00871"/>
    </source>
</evidence>
<dbReference type="Gene3D" id="3.20.80.10">
    <property type="entry name" value="Regulatory factor, effector binding domain"/>
    <property type="match status" value="1"/>
</dbReference>
<dbReference type="OrthoDB" id="9801008at2"/>
<comment type="caution">
    <text evidence="2">The sequence shown here is derived from an EMBL/GenBank/DDBJ whole genome shotgun (WGS) entry which is preliminary data.</text>
</comment>
<sequence>MDYEVVSLKEKTVVGLMVNTTNEDNKAMMDIGMLWGQFLQEGVYDAIFDKINAKGIGLYTDYQGDFTKPYKFVACCEVSDAKRIASKMVVKKILQGNYAKFIIKGHMQRAVSEFWSNLWGLTLDRKYSTDFEEYQNDSDDMEKQEIHIYIGLNH</sequence>
<organism evidence="2 3">
    <name type="scientific">Desulfosporosinus fructosivorans</name>
    <dbReference type="NCBI Taxonomy" id="2018669"/>
    <lineage>
        <taxon>Bacteria</taxon>
        <taxon>Bacillati</taxon>
        <taxon>Bacillota</taxon>
        <taxon>Clostridia</taxon>
        <taxon>Eubacteriales</taxon>
        <taxon>Desulfitobacteriaceae</taxon>
        <taxon>Desulfosporosinus</taxon>
    </lineage>
</organism>
<dbReference type="PANTHER" id="PTHR36444">
    <property type="entry name" value="TRANSCRIPTIONAL REGULATOR PROTEIN YOBU-RELATED"/>
    <property type="match status" value="1"/>
</dbReference>
<dbReference type="InterPro" id="IPR053182">
    <property type="entry name" value="YobU-like_regulator"/>
</dbReference>
<dbReference type="InterPro" id="IPR029441">
    <property type="entry name" value="Cass2"/>
</dbReference>
<dbReference type="SUPFAM" id="SSF55136">
    <property type="entry name" value="Probable bacterial effector-binding domain"/>
    <property type="match status" value="1"/>
</dbReference>
<dbReference type="AlphaFoldDB" id="A0A4Z0R5Y5"/>
<evidence type="ECO:0000313" key="2">
    <source>
        <dbReference type="EMBL" id="TGE38442.1"/>
    </source>
</evidence>
<proteinExistence type="predicted"/>
<keyword evidence="3" id="KW-1185">Reference proteome</keyword>
<dbReference type="SMART" id="SM00871">
    <property type="entry name" value="AraC_E_bind"/>
    <property type="match status" value="1"/>
</dbReference>
<accession>A0A4Z0R5Y5</accession>
<dbReference type="InterPro" id="IPR011256">
    <property type="entry name" value="Reg_factor_effector_dom_sf"/>
</dbReference>
<gene>
    <name evidence="2" type="ORF">E4K67_10890</name>
</gene>